<keyword evidence="9" id="KW-1015">Disulfide bond</keyword>
<evidence type="ECO:0000256" key="4">
    <source>
        <dbReference type="ARBA" id="ARBA00012847"/>
    </source>
</evidence>
<feature type="domain" description="Alanine dehydrogenase/pyridine nucleotide transhydrogenase NAD(H)-binding" evidence="12">
    <location>
        <begin position="175"/>
        <end position="309"/>
    </location>
</feature>
<evidence type="ECO:0000313" key="15">
    <source>
        <dbReference type="Proteomes" id="UP000690515"/>
    </source>
</evidence>
<evidence type="ECO:0000256" key="11">
    <source>
        <dbReference type="ARBA" id="ARBA00047860"/>
    </source>
</evidence>
<sequence length="359" mass="40286">MIRICLRAETKKFEKRSPLSPESAKTLIDRGFHIYVEESKERCFDIDCFRSVGCSIIPSDAWIDLPSDFYILGLKELPETLSKLKHKHIYFGHAFKEQVGWKKLLEKYKRGGGSLIDMEFLTSSEGRRVAAFGYWAGYCGAALAVMNWCKQQLNDRGFLSFIYSFKNRDTLSEELNKQYALARKRTASIPSVVVIGYKGRCGTGATDLLSQLGITPVLWDIEDTKGKGPLIETLGQNILINCSLVMPDTEPFLLPEHVNTLDRKLSVICDVSCDPTSPYNPLPIYSKTTTFNNPIQSLSKNDNLLDLIAIDHLPSLLPLESSLDFSDQLLGTLLQLGQNDCYELNAAISKFHAVLAMLE</sequence>
<comment type="caution">
    <text evidence="14">The sequence shown here is derived from an EMBL/GenBank/DDBJ whole genome shotgun (WGS) entry which is preliminary data.</text>
</comment>
<keyword evidence="7" id="KW-0560">Oxidoreductase</keyword>
<organism evidence="14 15">
    <name type="scientific">Zooshikella harenae</name>
    <dbReference type="NCBI Taxonomy" id="2827238"/>
    <lineage>
        <taxon>Bacteria</taxon>
        <taxon>Pseudomonadati</taxon>
        <taxon>Pseudomonadota</taxon>
        <taxon>Gammaproteobacteria</taxon>
        <taxon>Oceanospirillales</taxon>
        <taxon>Zooshikellaceae</taxon>
        <taxon>Zooshikella</taxon>
    </lineage>
</organism>
<dbReference type="CDD" id="cd12188">
    <property type="entry name" value="SDH"/>
    <property type="match status" value="1"/>
</dbReference>
<dbReference type="InterPro" id="IPR036291">
    <property type="entry name" value="NAD(P)-bd_dom_sf"/>
</dbReference>
<dbReference type="EC" id="1.5.1.7" evidence="4"/>
<evidence type="ECO:0000256" key="8">
    <source>
        <dbReference type="ARBA" id="ARBA00023027"/>
    </source>
</evidence>
<dbReference type="Proteomes" id="UP000690515">
    <property type="component" value="Unassembled WGS sequence"/>
</dbReference>
<dbReference type="PIRSF" id="PIRSF018250">
    <property type="entry name" value="Saccharopine_DH_Lys"/>
    <property type="match status" value="1"/>
</dbReference>
<keyword evidence="8" id="KW-0520">NAD</keyword>
<dbReference type="SMART" id="SM01002">
    <property type="entry name" value="AlaDh_PNT_C"/>
    <property type="match status" value="1"/>
</dbReference>
<feature type="domain" description="Alanine dehydrogenase/pyridine nucleotide transhydrogenase N-terminal" evidence="13">
    <location>
        <begin position="5"/>
        <end position="139"/>
    </location>
</feature>
<dbReference type="InterPro" id="IPR007698">
    <property type="entry name" value="AlaDH/PNT_NAD(H)-bd"/>
</dbReference>
<evidence type="ECO:0000313" key="14">
    <source>
        <dbReference type="EMBL" id="MBU2711506.1"/>
    </source>
</evidence>
<dbReference type="SMART" id="SM01003">
    <property type="entry name" value="AlaDh_PNT_N"/>
    <property type="match status" value="1"/>
</dbReference>
<dbReference type="InterPro" id="IPR007886">
    <property type="entry name" value="AlaDH/PNT_N"/>
</dbReference>
<keyword evidence="6" id="KW-0028">Amino-acid biosynthesis</keyword>
<evidence type="ECO:0000256" key="3">
    <source>
        <dbReference type="ARBA" id="ARBA00011245"/>
    </source>
</evidence>
<evidence type="ECO:0000256" key="1">
    <source>
        <dbReference type="ARBA" id="ARBA00004884"/>
    </source>
</evidence>
<comment type="similarity">
    <text evidence="2">Belongs to the AlaDH/PNT family.</text>
</comment>
<dbReference type="SUPFAM" id="SSF51735">
    <property type="entry name" value="NAD(P)-binding Rossmann-fold domains"/>
    <property type="match status" value="1"/>
</dbReference>
<evidence type="ECO:0000256" key="7">
    <source>
        <dbReference type="ARBA" id="ARBA00023002"/>
    </source>
</evidence>
<dbReference type="InterPro" id="IPR027281">
    <property type="entry name" value="Lys1"/>
</dbReference>
<dbReference type="RefSeq" id="WP_215819662.1">
    <property type="nucleotide sequence ID" value="NZ_JAGSOY010000020.1"/>
</dbReference>
<reference evidence="14 15" key="1">
    <citation type="submission" date="2021-04" db="EMBL/GenBank/DDBJ databases">
        <authorList>
            <person name="Pira H."/>
            <person name="Risdian C."/>
            <person name="Wink J."/>
        </authorList>
    </citation>
    <scope>NUCLEOTIDE SEQUENCE [LARGE SCALE GENOMIC DNA]</scope>
    <source>
        <strain evidence="14 15">WH53</strain>
    </source>
</reference>
<comment type="pathway">
    <text evidence="1">Amino-acid biosynthesis; L-lysine biosynthesis via AAA pathway; L-lysine from L-alpha-aminoadipate (fungal route): step 3/3.</text>
</comment>
<proteinExistence type="inferred from homology"/>
<comment type="subunit">
    <text evidence="3">Monomer.</text>
</comment>
<evidence type="ECO:0000259" key="12">
    <source>
        <dbReference type="SMART" id="SM01002"/>
    </source>
</evidence>
<keyword evidence="15" id="KW-1185">Reference proteome</keyword>
<evidence type="ECO:0000256" key="10">
    <source>
        <dbReference type="ARBA" id="ARBA00033228"/>
    </source>
</evidence>
<evidence type="ECO:0000256" key="5">
    <source>
        <dbReference type="ARBA" id="ARBA00021221"/>
    </source>
</evidence>
<name>A0ABS5ZBS1_9GAMM</name>
<evidence type="ECO:0000256" key="9">
    <source>
        <dbReference type="ARBA" id="ARBA00023157"/>
    </source>
</evidence>
<dbReference type="Pfam" id="PF05222">
    <property type="entry name" value="AlaDh_PNT_N"/>
    <property type="match status" value="1"/>
</dbReference>
<dbReference type="InterPro" id="IPR051168">
    <property type="entry name" value="AASS"/>
</dbReference>
<dbReference type="Gene3D" id="3.40.50.720">
    <property type="entry name" value="NAD(P)-binding Rossmann-like Domain"/>
    <property type="match status" value="2"/>
</dbReference>
<dbReference type="PANTHER" id="PTHR11133:SF23">
    <property type="entry name" value="SACCHAROPINE DEHYDROGENASE [NAD(+), L-LYSINE-FORMING]"/>
    <property type="match status" value="1"/>
</dbReference>
<accession>A0ABS5ZBS1</accession>
<protein>
    <recommendedName>
        <fullName evidence="5">Saccharopine dehydrogenase [NAD(+), L-lysine-forming]</fullName>
        <ecNumber evidence="4">1.5.1.7</ecNumber>
    </recommendedName>
    <alternativeName>
        <fullName evidence="10">Lysine--2-oxoglutarate reductase</fullName>
    </alternativeName>
</protein>
<dbReference type="SUPFAM" id="SSF52283">
    <property type="entry name" value="Formate/glycerate dehydrogenase catalytic domain-like"/>
    <property type="match status" value="1"/>
</dbReference>
<gene>
    <name evidence="14" type="ORF">KCG35_10580</name>
</gene>
<evidence type="ECO:0000256" key="2">
    <source>
        <dbReference type="ARBA" id="ARBA00005689"/>
    </source>
</evidence>
<dbReference type="PANTHER" id="PTHR11133">
    <property type="entry name" value="SACCHAROPINE DEHYDROGENASE"/>
    <property type="match status" value="1"/>
</dbReference>
<evidence type="ECO:0000256" key="6">
    <source>
        <dbReference type="ARBA" id="ARBA00022605"/>
    </source>
</evidence>
<evidence type="ECO:0000259" key="13">
    <source>
        <dbReference type="SMART" id="SM01003"/>
    </source>
</evidence>
<comment type="catalytic activity">
    <reaction evidence="11">
        <text>L-saccharopine + NAD(+) + H2O = L-lysine + 2-oxoglutarate + NADH + H(+)</text>
        <dbReference type="Rhea" id="RHEA:12440"/>
        <dbReference type="ChEBI" id="CHEBI:15377"/>
        <dbReference type="ChEBI" id="CHEBI:15378"/>
        <dbReference type="ChEBI" id="CHEBI:16810"/>
        <dbReference type="ChEBI" id="CHEBI:32551"/>
        <dbReference type="ChEBI" id="CHEBI:57540"/>
        <dbReference type="ChEBI" id="CHEBI:57945"/>
        <dbReference type="ChEBI" id="CHEBI:57951"/>
        <dbReference type="EC" id="1.5.1.7"/>
    </reaction>
</comment>
<dbReference type="EMBL" id="JAGSOY010000020">
    <property type="protein sequence ID" value="MBU2711506.1"/>
    <property type="molecule type" value="Genomic_DNA"/>
</dbReference>